<evidence type="ECO:0000256" key="4">
    <source>
        <dbReference type="SAM" id="MobiDB-lite"/>
    </source>
</evidence>
<keyword evidence="3 5" id="KW-0472">Membrane</keyword>
<dbReference type="SUPFAM" id="SSF56601">
    <property type="entry name" value="beta-lactamase/transpeptidase-like"/>
    <property type="match status" value="1"/>
</dbReference>
<feature type="compositionally biased region" description="Polar residues" evidence="4">
    <location>
        <begin position="1"/>
        <end position="13"/>
    </location>
</feature>
<feature type="compositionally biased region" description="Low complexity" evidence="4">
    <location>
        <begin position="43"/>
        <end position="55"/>
    </location>
</feature>
<evidence type="ECO:0000259" key="6">
    <source>
        <dbReference type="Pfam" id="PF00905"/>
    </source>
</evidence>
<dbReference type="Proteomes" id="UP000293345">
    <property type="component" value="Unassembled WGS sequence"/>
</dbReference>
<dbReference type="OrthoDB" id="9789078at2"/>
<feature type="domain" description="Penicillin-binding protein transpeptidase" evidence="6">
    <location>
        <begin position="350"/>
        <end position="656"/>
    </location>
</feature>
<dbReference type="InterPro" id="IPR050515">
    <property type="entry name" value="Beta-lactam/transpept"/>
</dbReference>
<evidence type="ECO:0000313" key="9">
    <source>
        <dbReference type="Proteomes" id="UP000293345"/>
    </source>
</evidence>
<dbReference type="PANTHER" id="PTHR30627">
    <property type="entry name" value="PEPTIDOGLYCAN D,D-TRANSPEPTIDASE"/>
    <property type="match status" value="1"/>
</dbReference>
<keyword evidence="5" id="KW-0812">Transmembrane</keyword>
<organism evidence="8 9">
    <name type="scientific">Senegalimassilia faecalis</name>
    <dbReference type="NCBI Taxonomy" id="2509433"/>
    <lineage>
        <taxon>Bacteria</taxon>
        <taxon>Bacillati</taxon>
        <taxon>Actinomycetota</taxon>
        <taxon>Coriobacteriia</taxon>
        <taxon>Coriobacteriales</taxon>
        <taxon>Coriobacteriaceae</taxon>
        <taxon>Senegalimassilia</taxon>
    </lineage>
</organism>
<evidence type="ECO:0000259" key="7">
    <source>
        <dbReference type="Pfam" id="PF03717"/>
    </source>
</evidence>
<feature type="domain" description="Penicillin-binding protein dimerisation" evidence="7">
    <location>
        <begin position="127"/>
        <end position="306"/>
    </location>
</feature>
<comment type="similarity">
    <text evidence="2">Belongs to the transpeptidase family.</text>
</comment>
<dbReference type="Pfam" id="PF00905">
    <property type="entry name" value="Transpeptidase"/>
    <property type="match status" value="1"/>
</dbReference>
<comment type="subcellular location">
    <subcellularLocation>
        <location evidence="1">Membrane</location>
    </subcellularLocation>
</comment>
<dbReference type="EMBL" id="SDPW01000001">
    <property type="protein sequence ID" value="RXZ53335.1"/>
    <property type="molecule type" value="Genomic_DNA"/>
</dbReference>
<evidence type="ECO:0000256" key="3">
    <source>
        <dbReference type="ARBA" id="ARBA00023136"/>
    </source>
</evidence>
<dbReference type="RefSeq" id="WP_129423065.1">
    <property type="nucleotide sequence ID" value="NZ_SDPW01000001.1"/>
</dbReference>
<dbReference type="Gene3D" id="3.90.1310.10">
    <property type="entry name" value="Penicillin-binding protein 2a (Domain 2)"/>
    <property type="match status" value="1"/>
</dbReference>
<feature type="region of interest" description="Disordered" evidence="4">
    <location>
        <begin position="1"/>
        <end position="67"/>
    </location>
</feature>
<dbReference type="Pfam" id="PF03717">
    <property type="entry name" value="PBP_dimer"/>
    <property type="match status" value="1"/>
</dbReference>
<gene>
    <name evidence="8" type="ORF">ET524_01625</name>
</gene>
<dbReference type="AlphaFoldDB" id="A0A4Q2JWD8"/>
<evidence type="ECO:0000313" key="8">
    <source>
        <dbReference type="EMBL" id="RXZ53335.1"/>
    </source>
</evidence>
<dbReference type="InterPro" id="IPR001460">
    <property type="entry name" value="PCN-bd_Tpept"/>
</dbReference>
<sequence length="668" mass="72093">MSNYQRPPRSSSGNRDRQAGRRTTSTSGRSLGQHASRSDARSAQRSGRHGASSSRESSRGRRTHQAPAPAGIAGKLAIFDSNRAFWPLAIFAIFAAVFFLRLVYLQVIVAGDYSAQAQAQRTSYLTIEPRRGTIYDRNGVVLATSVDATTIYVDPTEVTDVNMTAQLLADSLGGQASDYLEKVTANNTRYSVIKRKADTSVGDDLQSRVTERVAEAQKQENVRAKDAGEQAQTVQSGIHFVTESRREYPNGQVAGQVVGACSIGVDEDKNREYYYGICGLEKQYNDVLSGTPGYYEAEYGRSGQAIPGGVHEQVDAVDGQDIVVSIDINLQRDVEEYLTNGCKDLEAASGSAVLMDGSTGEIYAAASLPLFNPADRSEVKEGAMQLKCVTDLFEPGSIFKSVSAMAILETGTLTPDSELFCPASITADGYTISDAHERGDATFTLREILDQSSNVGISLATEQMGFDELYNHIVKYNLHSTTGVDYPGEGEEGTDALGMLAPLEQWSAVQAYNVSFGQGVSVTPLQMTRFYGAIVNSGVECVPHFLLSMPQSGYTPVYETEDVIENKDAIGDMQSMLKTVVTDGTGKLAAIDGYNVAGKTSTAEIYDEENGGYRKNVYNLAFTGFLADSSSKLVCFVGANEVPGNRVVTPIFKDIMTSAIDRFGITSE</sequence>
<dbReference type="GO" id="GO:0008658">
    <property type="term" value="F:penicillin binding"/>
    <property type="evidence" value="ECO:0007669"/>
    <property type="project" value="InterPro"/>
</dbReference>
<keyword evidence="5" id="KW-1133">Transmembrane helix</keyword>
<feature type="transmembrane region" description="Helical" evidence="5">
    <location>
        <begin position="84"/>
        <end position="104"/>
    </location>
</feature>
<evidence type="ECO:0000256" key="5">
    <source>
        <dbReference type="SAM" id="Phobius"/>
    </source>
</evidence>
<dbReference type="InterPro" id="IPR036138">
    <property type="entry name" value="PBP_dimer_sf"/>
</dbReference>
<dbReference type="GO" id="GO:0005886">
    <property type="term" value="C:plasma membrane"/>
    <property type="evidence" value="ECO:0007669"/>
    <property type="project" value="TreeGrafter"/>
</dbReference>
<comment type="caution">
    <text evidence="8">The sequence shown here is derived from an EMBL/GenBank/DDBJ whole genome shotgun (WGS) entry which is preliminary data.</text>
</comment>
<keyword evidence="9" id="KW-1185">Reference proteome</keyword>
<dbReference type="Gene3D" id="3.40.710.10">
    <property type="entry name" value="DD-peptidase/beta-lactamase superfamily"/>
    <property type="match status" value="1"/>
</dbReference>
<dbReference type="GO" id="GO:0071555">
    <property type="term" value="P:cell wall organization"/>
    <property type="evidence" value="ECO:0007669"/>
    <property type="project" value="TreeGrafter"/>
</dbReference>
<dbReference type="InterPro" id="IPR005311">
    <property type="entry name" value="PBP_dimer"/>
</dbReference>
<dbReference type="InterPro" id="IPR012338">
    <property type="entry name" value="Beta-lactam/transpept-like"/>
</dbReference>
<reference evidence="8 9" key="1">
    <citation type="submission" date="2019-01" db="EMBL/GenBank/DDBJ databases">
        <title>Senegalimassilia sp. nov. KGMB04484 isolated human feces.</title>
        <authorList>
            <person name="Han K.-I."/>
            <person name="Kim J.-S."/>
            <person name="Lee K.C."/>
            <person name="Suh M.K."/>
            <person name="Eom M.K."/>
            <person name="Lee J.H."/>
            <person name="Park S.-H."/>
            <person name="Kang S.W."/>
            <person name="Park J.-E."/>
            <person name="Oh B.S."/>
            <person name="Yu S.Y."/>
            <person name="Choi S.-H."/>
            <person name="Lee D.H."/>
            <person name="Yoon H."/>
            <person name="Kim B.-Y."/>
            <person name="Lee J.H."/>
            <person name="Lee J.-S."/>
        </authorList>
    </citation>
    <scope>NUCLEOTIDE SEQUENCE [LARGE SCALE GENOMIC DNA]</scope>
    <source>
        <strain evidence="8 9">KGMB04484</strain>
    </source>
</reference>
<accession>A0A4Q2JWD8</accession>
<dbReference type="SUPFAM" id="SSF56519">
    <property type="entry name" value="Penicillin binding protein dimerisation domain"/>
    <property type="match status" value="1"/>
</dbReference>
<evidence type="ECO:0000256" key="1">
    <source>
        <dbReference type="ARBA" id="ARBA00004370"/>
    </source>
</evidence>
<name>A0A4Q2JWD8_9ACTN</name>
<feature type="compositionally biased region" description="Polar residues" evidence="4">
    <location>
        <begin position="21"/>
        <end position="30"/>
    </location>
</feature>
<protein>
    <submittedName>
        <fullName evidence="8">Penicillin-binding protein 2</fullName>
    </submittedName>
</protein>
<dbReference type="Gene3D" id="3.30.450.330">
    <property type="match status" value="1"/>
</dbReference>
<evidence type="ECO:0000256" key="2">
    <source>
        <dbReference type="ARBA" id="ARBA00007171"/>
    </source>
</evidence>
<dbReference type="PANTHER" id="PTHR30627:SF1">
    <property type="entry name" value="PEPTIDOGLYCAN D,D-TRANSPEPTIDASE FTSI"/>
    <property type="match status" value="1"/>
</dbReference>
<proteinExistence type="inferred from homology"/>